<evidence type="ECO:0000313" key="1">
    <source>
        <dbReference type="EMBL" id="ROV64731.1"/>
    </source>
</evidence>
<protein>
    <submittedName>
        <fullName evidence="1">MerR family transcriptional regulator</fullName>
    </submittedName>
</protein>
<comment type="caution">
    <text evidence="1">The sequence shown here is derived from an EMBL/GenBank/DDBJ whole genome shotgun (WGS) entry which is preliminary data.</text>
</comment>
<dbReference type="AlphaFoldDB" id="A0A423UQW8"/>
<dbReference type="Proteomes" id="UP000285596">
    <property type="component" value="Unassembled WGS sequence"/>
</dbReference>
<dbReference type="EMBL" id="QWFA01000265">
    <property type="protein sequence ID" value="ROV64731.1"/>
    <property type="molecule type" value="Genomic_DNA"/>
</dbReference>
<evidence type="ECO:0000313" key="2">
    <source>
        <dbReference type="Proteomes" id="UP000285596"/>
    </source>
</evidence>
<sequence length="38" mass="4195">MERLGMIRSLRGLDLSVPEVRRILDELDAQNGREGAGA</sequence>
<proteinExistence type="predicted"/>
<name>A0A423UQW8_STRGL</name>
<reference evidence="1 2" key="1">
    <citation type="submission" date="2018-08" db="EMBL/GenBank/DDBJ databases">
        <title>Streptomyces globisporus 1912-4Crt, whole genome shotgun sequence.</title>
        <authorList>
            <person name="Matselyukh B."/>
        </authorList>
    </citation>
    <scope>NUCLEOTIDE SEQUENCE [LARGE SCALE GENOMIC DNA]</scope>
    <source>
        <strain evidence="1 2">1912-4Crt</strain>
    </source>
</reference>
<gene>
    <name evidence="1" type="ORF">D3105_31230</name>
</gene>
<feature type="non-terminal residue" evidence="1">
    <location>
        <position position="38"/>
    </location>
</feature>
<accession>A0A423UQW8</accession>
<organism evidence="1 2">
    <name type="scientific">Streptomyces globisporus</name>
    <dbReference type="NCBI Taxonomy" id="1908"/>
    <lineage>
        <taxon>Bacteria</taxon>
        <taxon>Bacillati</taxon>
        <taxon>Actinomycetota</taxon>
        <taxon>Actinomycetes</taxon>
        <taxon>Kitasatosporales</taxon>
        <taxon>Streptomycetaceae</taxon>
        <taxon>Streptomyces</taxon>
    </lineage>
</organism>